<feature type="domain" description="Thiamine pyrophosphate enzyme N-terminal TPP-binding" evidence="6">
    <location>
        <begin position="5"/>
        <end position="120"/>
    </location>
</feature>
<dbReference type="RefSeq" id="WP_093344264.1">
    <property type="nucleotide sequence ID" value="NZ_FOUY01000016.1"/>
</dbReference>
<dbReference type="NCBIfam" id="NF005114">
    <property type="entry name" value="PRK06546.1"/>
    <property type="match status" value="1"/>
</dbReference>
<gene>
    <name evidence="7" type="ORF">SAMN05216207_1016107</name>
</gene>
<keyword evidence="2 3" id="KW-0786">Thiamine pyrophosphate</keyword>
<dbReference type="InterPro" id="IPR029035">
    <property type="entry name" value="DHS-like_NAD/FAD-binding_dom"/>
</dbReference>
<dbReference type="Proteomes" id="UP000199614">
    <property type="component" value="Unassembled WGS sequence"/>
</dbReference>
<accession>A0A1I4ZZU9</accession>
<dbReference type="PANTHER" id="PTHR42981">
    <property type="entry name" value="PYRUVATE DEHYDROGENASE [UBIQUINONE]"/>
    <property type="match status" value="1"/>
</dbReference>
<dbReference type="InterPro" id="IPR029061">
    <property type="entry name" value="THDP-binding"/>
</dbReference>
<dbReference type="CDD" id="cd02014">
    <property type="entry name" value="TPP_POX"/>
    <property type="match status" value="1"/>
</dbReference>
<proteinExistence type="inferred from homology"/>
<dbReference type="InterPro" id="IPR047211">
    <property type="entry name" value="POXB-like"/>
</dbReference>
<organism evidence="7 8">
    <name type="scientific">Pseudonocardia ammonioxydans</name>
    <dbReference type="NCBI Taxonomy" id="260086"/>
    <lineage>
        <taxon>Bacteria</taxon>
        <taxon>Bacillati</taxon>
        <taxon>Actinomycetota</taxon>
        <taxon>Actinomycetes</taxon>
        <taxon>Pseudonocardiales</taxon>
        <taxon>Pseudonocardiaceae</taxon>
        <taxon>Pseudonocardia</taxon>
    </lineage>
</organism>
<dbReference type="InterPro" id="IPR012001">
    <property type="entry name" value="Thiamin_PyroP_enz_TPP-bd_dom"/>
</dbReference>
<keyword evidence="7" id="KW-0670">Pyruvate</keyword>
<sequence length="586" mass="62257">MAVSVSDQLVEVLVQAGVQRIYGLVGDSLNPIVDAVRRSGGSAQGGIDWVHVHNEEAAALAAAAEAQLTGRLAVCAGSCGPGNTHLIQGLYDAHRSGAPVLALASHIPTGQIGTNYFQETHPTALFAECSSWVELVSRPDQLPRLQRIAQQTALAEGGVSVLVLPGDMTAERAAHPTGHCDLVPPTATVHPSEDRVAALAERINAARTVTLFVGAGARDAREEVLELAGTVNAPIGHSLGGKEYIQYDNPYDVGMSGLLGYGACYEASHEAELLVLLGTDFPYDAFLPQARTVQVDRRAAHLGRRSVLELGVQGDVGATLRAVLPLLERKTDRSFLDQMLRRHAQALENVVEAYTSRVEDHRPVHPEFVASVLDDELADDAVVTVDTGMCNVWAARYISPNGRRRIIGSYRHGTMANALPHAIGAAVSHPGRQVVSMSGDGGLTMLLGELLTAVEHDLDLTIVAFNNGTLGMIRLEMMVAGFPAFETDHGPADLGGIARAAGLHSRTVEDPAQLRGALREALAHRGPSLVDVRTDPNALSIPPRITAEQVRGFALAGMRTVLAGGVGRMVDLARSNLRLIPRPPLR</sequence>
<feature type="domain" description="Thiamine pyrophosphate enzyme central" evidence="4">
    <location>
        <begin position="196"/>
        <end position="322"/>
    </location>
</feature>
<evidence type="ECO:0000313" key="7">
    <source>
        <dbReference type="EMBL" id="SFN55686.1"/>
    </source>
</evidence>
<dbReference type="InterPro" id="IPR047212">
    <property type="entry name" value="TPP_POXB-like"/>
</dbReference>
<reference evidence="7 8" key="1">
    <citation type="submission" date="2016-10" db="EMBL/GenBank/DDBJ databases">
        <authorList>
            <person name="de Groot N.N."/>
        </authorList>
    </citation>
    <scope>NUCLEOTIDE SEQUENCE [LARGE SCALE GENOMIC DNA]</scope>
    <source>
        <strain evidence="7 8">CGMCC 4.1877</strain>
    </source>
</reference>
<dbReference type="SUPFAM" id="SSF52518">
    <property type="entry name" value="Thiamin diphosphate-binding fold (THDP-binding)"/>
    <property type="match status" value="2"/>
</dbReference>
<dbReference type="Pfam" id="PF02776">
    <property type="entry name" value="TPP_enzyme_N"/>
    <property type="match status" value="1"/>
</dbReference>
<evidence type="ECO:0000259" key="5">
    <source>
        <dbReference type="Pfam" id="PF02775"/>
    </source>
</evidence>
<dbReference type="SUPFAM" id="SSF52467">
    <property type="entry name" value="DHS-like NAD/FAD-binding domain"/>
    <property type="match status" value="1"/>
</dbReference>
<dbReference type="OrthoDB" id="4959782at2"/>
<dbReference type="InterPro" id="IPR012000">
    <property type="entry name" value="Thiamin_PyroP_enz_cen_dom"/>
</dbReference>
<evidence type="ECO:0000259" key="4">
    <source>
        <dbReference type="Pfam" id="PF00205"/>
    </source>
</evidence>
<dbReference type="PANTHER" id="PTHR42981:SF2">
    <property type="entry name" value="PYRUVATE DEHYDROGENASE [UBIQUINONE]"/>
    <property type="match status" value="1"/>
</dbReference>
<dbReference type="InterPro" id="IPR011766">
    <property type="entry name" value="TPP_enzyme_TPP-bd"/>
</dbReference>
<evidence type="ECO:0000256" key="2">
    <source>
        <dbReference type="ARBA" id="ARBA00023052"/>
    </source>
</evidence>
<evidence type="ECO:0000256" key="1">
    <source>
        <dbReference type="ARBA" id="ARBA00007812"/>
    </source>
</evidence>
<comment type="similarity">
    <text evidence="1 3">Belongs to the TPP enzyme family.</text>
</comment>
<dbReference type="Pfam" id="PF00205">
    <property type="entry name" value="TPP_enzyme_M"/>
    <property type="match status" value="1"/>
</dbReference>
<dbReference type="AlphaFoldDB" id="A0A1I4ZZU9"/>
<dbReference type="STRING" id="260086.SAMN05216207_1016107"/>
<dbReference type="InterPro" id="IPR000399">
    <property type="entry name" value="TPP-bd_CS"/>
</dbReference>
<evidence type="ECO:0000313" key="8">
    <source>
        <dbReference type="Proteomes" id="UP000199614"/>
    </source>
</evidence>
<dbReference type="Pfam" id="PF02775">
    <property type="entry name" value="TPP_enzyme_C"/>
    <property type="match status" value="1"/>
</dbReference>
<name>A0A1I4ZZU9_PSUAM</name>
<dbReference type="EMBL" id="FOUY01000016">
    <property type="protein sequence ID" value="SFN55686.1"/>
    <property type="molecule type" value="Genomic_DNA"/>
</dbReference>
<dbReference type="GO" id="GO:0003824">
    <property type="term" value="F:catalytic activity"/>
    <property type="evidence" value="ECO:0007669"/>
    <property type="project" value="InterPro"/>
</dbReference>
<dbReference type="GO" id="GO:0000287">
    <property type="term" value="F:magnesium ion binding"/>
    <property type="evidence" value="ECO:0007669"/>
    <property type="project" value="InterPro"/>
</dbReference>
<dbReference type="GO" id="GO:0030976">
    <property type="term" value="F:thiamine pyrophosphate binding"/>
    <property type="evidence" value="ECO:0007669"/>
    <property type="project" value="InterPro"/>
</dbReference>
<keyword evidence="8" id="KW-1185">Reference proteome</keyword>
<evidence type="ECO:0000256" key="3">
    <source>
        <dbReference type="RuleBase" id="RU362132"/>
    </source>
</evidence>
<evidence type="ECO:0000259" key="6">
    <source>
        <dbReference type="Pfam" id="PF02776"/>
    </source>
</evidence>
<dbReference type="Gene3D" id="3.40.50.970">
    <property type="match status" value="2"/>
</dbReference>
<feature type="domain" description="Thiamine pyrophosphate enzyme TPP-binding" evidence="5">
    <location>
        <begin position="386"/>
        <end position="532"/>
    </location>
</feature>
<dbReference type="PROSITE" id="PS00187">
    <property type="entry name" value="TPP_ENZYMES"/>
    <property type="match status" value="1"/>
</dbReference>
<dbReference type="Gene3D" id="3.40.50.1220">
    <property type="entry name" value="TPP-binding domain"/>
    <property type="match status" value="1"/>
</dbReference>
<protein>
    <submittedName>
        <fullName evidence="7">Pyruvate dehydrogenase (Quinone)</fullName>
    </submittedName>
</protein>